<keyword evidence="4" id="KW-0659">Purine metabolism</keyword>
<evidence type="ECO:0000259" key="8">
    <source>
        <dbReference type="Pfam" id="PF09349"/>
    </source>
</evidence>
<evidence type="ECO:0000256" key="5">
    <source>
        <dbReference type="ARBA" id="ARBA00022793"/>
    </source>
</evidence>
<evidence type="ECO:0000256" key="3">
    <source>
        <dbReference type="ARBA" id="ARBA00012257"/>
    </source>
</evidence>
<dbReference type="AlphaFoldDB" id="A0A7K3WJI8"/>
<comment type="caution">
    <text evidence="9">The sequence shown here is derived from an EMBL/GenBank/DDBJ whole genome shotgun (WGS) entry which is preliminary data.</text>
</comment>
<keyword evidence="5" id="KW-0210">Decarboxylase</keyword>
<comment type="pathway">
    <text evidence="2">Purine metabolism; urate degradation; (S)-allantoin from urate: step 3/3.</text>
</comment>
<dbReference type="Proteomes" id="UP000470470">
    <property type="component" value="Unassembled WGS sequence"/>
</dbReference>
<proteinExistence type="predicted"/>
<organism evidence="9 10">
    <name type="scientific">Goekera deserti</name>
    <dbReference type="NCBI Taxonomy" id="2497753"/>
    <lineage>
        <taxon>Bacteria</taxon>
        <taxon>Bacillati</taxon>
        <taxon>Actinomycetota</taxon>
        <taxon>Actinomycetes</taxon>
        <taxon>Geodermatophilales</taxon>
        <taxon>Geodermatophilaceae</taxon>
        <taxon>Goekera</taxon>
    </lineage>
</organism>
<dbReference type="InterPro" id="IPR018020">
    <property type="entry name" value="OHCU_decarboxylase"/>
</dbReference>
<dbReference type="InterPro" id="IPR036778">
    <property type="entry name" value="OHCU_decarboxylase_sf"/>
</dbReference>
<keyword evidence="6 9" id="KW-0456">Lyase</keyword>
<protein>
    <recommendedName>
        <fullName evidence="3">2-oxo-4-hydroxy-4-carboxy-5-ureidoimidazoline decarboxylase</fullName>
        <ecNumber evidence="3">4.1.1.97</ecNumber>
    </recommendedName>
</protein>
<feature type="region of interest" description="Disordered" evidence="7">
    <location>
        <begin position="1"/>
        <end position="21"/>
    </location>
</feature>
<dbReference type="SUPFAM" id="SSF158694">
    <property type="entry name" value="UraD-Like"/>
    <property type="match status" value="1"/>
</dbReference>
<evidence type="ECO:0000256" key="1">
    <source>
        <dbReference type="ARBA" id="ARBA00001163"/>
    </source>
</evidence>
<sequence>MPRPETDSPLDRLNTEPAERAEQALRACNAAPRFAAELVAGRPYPSVDALVEQAGRVSRSLSWAEVSEALAGHPRIGARVEGDSAEAVSSRAEQAAMGDADAQVRAAIVAGNQAYEQRFDTVFLIRAAGRTPAEMLAELERRLSNSPEAERAEVVEQLAQITALRVRGLVTP</sequence>
<dbReference type="InterPro" id="IPR017595">
    <property type="entry name" value="OHCU_decarboxylase-2"/>
</dbReference>
<evidence type="ECO:0000313" key="10">
    <source>
        <dbReference type="Proteomes" id="UP000470470"/>
    </source>
</evidence>
<name>A0A7K3WJI8_9ACTN</name>
<accession>A0A7K3WJI8</accession>
<evidence type="ECO:0000256" key="2">
    <source>
        <dbReference type="ARBA" id="ARBA00004754"/>
    </source>
</evidence>
<dbReference type="PANTHER" id="PTHR43466:SF1">
    <property type="entry name" value="2-OXO-4-HYDROXY-4-CARBOXY-5-UREIDOIMIDAZOLINE DECARBOXYLASE-RELATED"/>
    <property type="match status" value="1"/>
</dbReference>
<dbReference type="PANTHER" id="PTHR43466">
    <property type="entry name" value="2-OXO-4-HYDROXY-4-CARBOXY-5-UREIDOIMIDAZOLINE DECARBOXYLASE-RELATED"/>
    <property type="match status" value="1"/>
</dbReference>
<evidence type="ECO:0000313" key="9">
    <source>
        <dbReference type="EMBL" id="NEL56627.1"/>
    </source>
</evidence>
<dbReference type="Gene3D" id="1.10.3330.10">
    <property type="entry name" value="Oxo-4-hydroxy-4-carboxy-5-ureidoimidazoline decarboxylase"/>
    <property type="match status" value="1"/>
</dbReference>
<dbReference type="GO" id="GO:0006144">
    <property type="term" value="P:purine nucleobase metabolic process"/>
    <property type="evidence" value="ECO:0007669"/>
    <property type="project" value="UniProtKB-KW"/>
</dbReference>
<dbReference type="Pfam" id="PF09349">
    <property type="entry name" value="OHCU_decarbox"/>
    <property type="match status" value="1"/>
</dbReference>
<reference evidence="9 10" key="1">
    <citation type="submission" date="2020-02" db="EMBL/GenBank/DDBJ databases">
        <title>The whole genome sequence of CPCC 205119.</title>
        <authorList>
            <person name="Jiang Z."/>
        </authorList>
    </citation>
    <scope>NUCLEOTIDE SEQUENCE [LARGE SCALE GENOMIC DNA]</scope>
    <source>
        <strain evidence="9 10">CPCC 205119</strain>
    </source>
</reference>
<feature type="domain" description="Oxo-4-hydroxy-4-carboxy-5-ureidoimidazoline decarboxylase" evidence="8">
    <location>
        <begin position="14"/>
        <end position="166"/>
    </location>
</feature>
<keyword evidence="10" id="KW-1185">Reference proteome</keyword>
<dbReference type="EC" id="4.1.1.97" evidence="3"/>
<gene>
    <name evidence="9" type="primary">uraD</name>
    <name evidence="9" type="ORF">G1H19_21910</name>
</gene>
<evidence type="ECO:0000256" key="4">
    <source>
        <dbReference type="ARBA" id="ARBA00022631"/>
    </source>
</evidence>
<dbReference type="GO" id="GO:0051997">
    <property type="term" value="F:2-oxo-4-hydroxy-4-carboxy-5-ureidoimidazoline decarboxylase activity"/>
    <property type="evidence" value="ECO:0007669"/>
    <property type="project" value="UniProtKB-EC"/>
</dbReference>
<comment type="catalytic activity">
    <reaction evidence="1">
        <text>5-hydroxy-2-oxo-4-ureido-2,5-dihydro-1H-imidazole-5-carboxylate + H(+) = (S)-allantoin + CO2</text>
        <dbReference type="Rhea" id="RHEA:26301"/>
        <dbReference type="ChEBI" id="CHEBI:15378"/>
        <dbReference type="ChEBI" id="CHEBI:15678"/>
        <dbReference type="ChEBI" id="CHEBI:16526"/>
        <dbReference type="ChEBI" id="CHEBI:58639"/>
        <dbReference type="EC" id="4.1.1.97"/>
    </reaction>
</comment>
<dbReference type="NCBIfam" id="TIGR03180">
    <property type="entry name" value="UraD_2"/>
    <property type="match status" value="1"/>
</dbReference>
<dbReference type="NCBIfam" id="NF010372">
    <property type="entry name" value="PRK13798.1"/>
    <property type="match status" value="1"/>
</dbReference>
<dbReference type="GO" id="GO:0019628">
    <property type="term" value="P:urate catabolic process"/>
    <property type="evidence" value="ECO:0007669"/>
    <property type="project" value="TreeGrafter"/>
</dbReference>
<dbReference type="RefSeq" id="WP_162393338.1">
    <property type="nucleotide sequence ID" value="NZ_JAABOZ010000008.1"/>
</dbReference>
<evidence type="ECO:0000256" key="6">
    <source>
        <dbReference type="ARBA" id="ARBA00023239"/>
    </source>
</evidence>
<dbReference type="EMBL" id="JAAGWK010000038">
    <property type="protein sequence ID" value="NEL56627.1"/>
    <property type="molecule type" value="Genomic_DNA"/>
</dbReference>
<evidence type="ECO:0000256" key="7">
    <source>
        <dbReference type="SAM" id="MobiDB-lite"/>
    </source>
</evidence>